<evidence type="ECO:0000313" key="2">
    <source>
        <dbReference type="EMBL" id="SHI06953.1"/>
    </source>
</evidence>
<reference evidence="2 3" key="1">
    <citation type="submission" date="2016-11" db="EMBL/GenBank/DDBJ databases">
        <authorList>
            <person name="Jaros S."/>
            <person name="Januszkiewicz K."/>
            <person name="Wedrychowicz H."/>
        </authorList>
    </citation>
    <scope>NUCLEOTIDE SEQUENCE [LARGE SCALE GENOMIC DNA]</scope>
    <source>
        <strain evidence="2 3">DSM 3089</strain>
    </source>
</reference>
<keyword evidence="1" id="KW-1133">Transmembrane helix</keyword>
<proteinExistence type="predicted"/>
<dbReference type="STRING" id="1121306.SAMN02745196_02655"/>
<keyword evidence="3" id="KW-1185">Reference proteome</keyword>
<feature type="transmembrane region" description="Helical" evidence="1">
    <location>
        <begin position="481"/>
        <end position="505"/>
    </location>
</feature>
<dbReference type="Proteomes" id="UP000184526">
    <property type="component" value="Unassembled WGS sequence"/>
</dbReference>
<dbReference type="RefSeq" id="WP_084666336.1">
    <property type="nucleotide sequence ID" value="NZ_FQXP01000011.1"/>
</dbReference>
<dbReference type="OrthoDB" id="3948624at2"/>
<dbReference type="EMBL" id="FQXP01000011">
    <property type="protein sequence ID" value="SHI06953.1"/>
    <property type="molecule type" value="Genomic_DNA"/>
</dbReference>
<gene>
    <name evidence="2" type="ORF">SAMN02745196_02655</name>
</gene>
<keyword evidence="1" id="KW-0812">Transmembrane</keyword>
<name>A0A1M5Y639_9CLOT</name>
<keyword evidence="1" id="KW-0472">Membrane</keyword>
<protein>
    <submittedName>
        <fullName evidence="2">Uncharacterized protein</fullName>
    </submittedName>
</protein>
<accession>A0A1M5Y639</accession>
<sequence length="582" mass="66235">MSDNQNNLSNLRGIESNLKFLSKDIRGITNNLQGINKNFEAVLSKVNSVDNKVDVVSTELSALCEEFRAFVNEANRVANLTDAKHNIVMLEQELEKEFGNYEVVRRHAVGIIQAADVNIVKKETIENITEELMLATPRYWLAPALIALSAWLSDNRELAEKALKEAIRRDDEKTSLLFCLISRRAGRLDGSLLWLERYFEMQDPEKMERKIIIVLDAFASGLFGGDTKGLCSSKIKQWIEELSSKSGFVEQQRENWKKVLESKKVAVNEEEFPVLKEHSPTWSKMKESLEAVQTHNEIYKYFNTIFNVPVENVTAVSAKIDEILDNLVGNYDIEELPIRNQLRRNRLVVEENGSLEKANKRFDVEAKSFERYEDFSQHLTNIALTPESTGALIATQKLAVALSKDWVLDAYEDLAAKGRMEVPVEVDINIENWSGKTRDGSNGEELLNSLNTYIDEIKEKKLSKIHWLNGTVVSTGLIATLVSFFTLATVVVPIIAMSIFTLTGISQKRSIPNKREKIETELDNFRKTSQEILNGFLAEVVDYRRLYAEKDIESEKVVNFLKELTPEQYISVQSNSKAREIL</sequence>
<evidence type="ECO:0000313" key="3">
    <source>
        <dbReference type="Proteomes" id="UP000184526"/>
    </source>
</evidence>
<dbReference type="AlphaFoldDB" id="A0A1M5Y639"/>
<evidence type="ECO:0000256" key="1">
    <source>
        <dbReference type="SAM" id="Phobius"/>
    </source>
</evidence>
<organism evidence="2 3">
    <name type="scientific">Clostridium collagenovorans DSM 3089</name>
    <dbReference type="NCBI Taxonomy" id="1121306"/>
    <lineage>
        <taxon>Bacteria</taxon>
        <taxon>Bacillati</taxon>
        <taxon>Bacillota</taxon>
        <taxon>Clostridia</taxon>
        <taxon>Eubacteriales</taxon>
        <taxon>Clostridiaceae</taxon>
        <taxon>Clostridium</taxon>
    </lineage>
</organism>